<dbReference type="EMBL" id="JACQMI010000005">
    <property type="protein sequence ID" value="MBI4132569.1"/>
    <property type="molecule type" value="Genomic_DNA"/>
</dbReference>
<sequence>MLYDGDCGFCAHFVQKWRRKTGESISYQPYQAAAGRFPQVNEAQCREAVQLILPGGKVFSGAHAVFKAMDLAGVNRLLHRLYDHLPLFGRFSEFFYQWVAHHRFLLSRLFFGSAKKC</sequence>
<gene>
    <name evidence="1" type="ORF">HY473_00510</name>
</gene>
<dbReference type="Pfam" id="PF04134">
    <property type="entry name" value="DCC1-like"/>
    <property type="match status" value="1"/>
</dbReference>
<evidence type="ECO:0000313" key="1">
    <source>
        <dbReference type="EMBL" id="MBI4132569.1"/>
    </source>
</evidence>
<dbReference type="GO" id="GO:0015035">
    <property type="term" value="F:protein-disulfide reductase activity"/>
    <property type="evidence" value="ECO:0007669"/>
    <property type="project" value="InterPro"/>
</dbReference>
<proteinExistence type="predicted"/>
<protein>
    <submittedName>
        <fullName evidence="1">DUF393 domain-containing protein</fullName>
    </submittedName>
</protein>
<name>A0A933DTD5_9BACT</name>
<dbReference type="InterPro" id="IPR007263">
    <property type="entry name" value="DCC1-like"/>
</dbReference>
<dbReference type="Proteomes" id="UP000756703">
    <property type="component" value="Unassembled WGS sequence"/>
</dbReference>
<organism evidence="1 2">
    <name type="scientific">Candidatus Sungiibacteriota bacterium</name>
    <dbReference type="NCBI Taxonomy" id="2750080"/>
    <lineage>
        <taxon>Bacteria</taxon>
        <taxon>Candidatus Sungiibacteriota</taxon>
    </lineage>
</organism>
<comment type="caution">
    <text evidence="1">The sequence shown here is derived from an EMBL/GenBank/DDBJ whole genome shotgun (WGS) entry which is preliminary data.</text>
</comment>
<reference evidence="1" key="1">
    <citation type="submission" date="2020-07" db="EMBL/GenBank/DDBJ databases">
        <title>Huge and variable diversity of episymbiotic CPR bacteria and DPANN archaea in groundwater ecosystems.</title>
        <authorList>
            <person name="He C.Y."/>
            <person name="Keren R."/>
            <person name="Whittaker M."/>
            <person name="Farag I.F."/>
            <person name="Doudna J."/>
            <person name="Cate J.H.D."/>
            <person name="Banfield J.F."/>
        </authorList>
    </citation>
    <scope>NUCLEOTIDE SEQUENCE</scope>
    <source>
        <strain evidence="1">NC_groundwater_1225_Ag_S-0.1um_56_177</strain>
    </source>
</reference>
<accession>A0A933DTD5</accession>
<dbReference type="AlphaFoldDB" id="A0A933DTD5"/>
<evidence type="ECO:0000313" key="2">
    <source>
        <dbReference type="Proteomes" id="UP000756703"/>
    </source>
</evidence>